<dbReference type="EMBL" id="CAJEWN010000018">
    <property type="protein sequence ID" value="CAD2136410.1"/>
    <property type="molecule type" value="Genomic_DNA"/>
</dbReference>
<gene>
    <name evidence="2" type="ORF">MENT_LOCUS5046</name>
</gene>
<evidence type="ECO:0000313" key="3">
    <source>
        <dbReference type="Proteomes" id="UP000580250"/>
    </source>
</evidence>
<proteinExistence type="predicted"/>
<sequence>MKKYIVNEEINEIKEEKGEVEEGEVEEEKKVEEEELKKEEEEEEKETKNKIRKNKKYNIETKENLVEEKKQWKRRKSLNEDKPLFDWRILSNLLLTGSKEPREFEIEEWEKMSEKERLFRCRQISIELL</sequence>
<evidence type="ECO:0000256" key="1">
    <source>
        <dbReference type="SAM" id="MobiDB-lite"/>
    </source>
</evidence>
<feature type="region of interest" description="Disordered" evidence="1">
    <location>
        <begin position="15"/>
        <end position="53"/>
    </location>
</feature>
<reference evidence="2 3" key="1">
    <citation type="submission" date="2020-08" db="EMBL/GenBank/DDBJ databases">
        <authorList>
            <person name="Koutsovoulos G."/>
            <person name="Danchin GJ E."/>
        </authorList>
    </citation>
    <scope>NUCLEOTIDE SEQUENCE [LARGE SCALE GENOMIC DNA]</scope>
</reference>
<comment type="caution">
    <text evidence="2">The sequence shown here is derived from an EMBL/GenBank/DDBJ whole genome shotgun (WGS) entry which is preliminary data.</text>
</comment>
<feature type="compositionally biased region" description="Basic and acidic residues" evidence="1">
    <location>
        <begin position="27"/>
        <end position="49"/>
    </location>
</feature>
<name>A0A6V7TVG0_MELEN</name>
<dbReference type="AlphaFoldDB" id="A0A6V7TVG0"/>
<evidence type="ECO:0000313" key="2">
    <source>
        <dbReference type="EMBL" id="CAD2136410.1"/>
    </source>
</evidence>
<dbReference type="Proteomes" id="UP000580250">
    <property type="component" value="Unassembled WGS sequence"/>
</dbReference>
<organism evidence="2 3">
    <name type="scientific">Meloidogyne enterolobii</name>
    <name type="common">Root-knot nematode worm</name>
    <name type="synonym">Meloidogyne mayaguensis</name>
    <dbReference type="NCBI Taxonomy" id="390850"/>
    <lineage>
        <taxon>Eukaryota</taxon>
        <taxon>Metazoa</taxon>
        <taxon>Ecdysozoa</taxon>
        <taxon>Nematoda</taxon>
        <taxon>Chromadorea</taxon>
        <taxon>Rhabditida</taxon>
        <taxon>Tylenchina</taxon>
        <taxon>Tylenchomorpha</taxon>
        <taxon>Tylenchoidea</taxon>
        <taxon>Meloidogynidae</taxon>
        <taxon>Meloidogyninae</taxon>
        <taxon>Meloidogyne</taxon>
    </lineage>
</organism>
<accession>A0A6V7TVG0</accession>
<protein>
    <submittedName>
        <fullName evidence="2">Uncharacterized protein</fullName>
    </submittedName>
</protein>